<keyword evidence="4" id="KW-0238">DNA-binding</keyword>
<accession>A0AB39XAR1</accession>
<keyword evidence="5" id="KW-0804">Transcription</keyword>
<dbReference type="Gene3D" id="1.10.1740.10">
    <property type="match status" value="1"/>
</dbReference>
<evidence type="ECO:0000256" key="3">
    <source>
        <dbReference type="ARBA" id="ARBA00023082"/>
    </source>
</evidence>
<organism evidence="8">
    <name type="scientific">Pseudidiomarina sp. PP-1MA</name>
    <dbReference type="NCBI Taxonomy" id="3237706"/>
    <lineage>
        <taxon>Bacteria</taxon>
        <taxon>Pseudomonadati</taxon>
        <taxon>Pseudomonadota</taxon>
        <taxon>Gammaproteobacteria</taxon>
        <taxon>Alteromonadales</taxon>
        <taxon>Idiomarinaceae</taxon>
        <taxon>Pseudidiomarina</taxon>
    </lineage>
</organism>
<dbReference type="InterPro" id="IPR013249">
    <property type="entry name" value="RNA_pol_sigma70_r4_t2"/>
</dbReference>
<evidence type="ECO:0000313" key="8">
    <source>
        <dbReference type="EMBL" id="XDV10570.1"/>
    </source>
</evidence>
<dbReference type="InterPro" id="IPR014284">
    <property type="entry name" value="RNA_pol_sigma-70_dom"/>
</dbReference>
<evidence type="ECO:0000256" key="5">
    <source>
        <dbReference type="ARBA" id="ARBA00023163"/>
    </source>
</evidence>
<dbReference type="InterPro" id="IPR013324">
    <property type="entry name" value="RNA_pol_sigma_r3/r4-like"/>
</dbReference>
<evidence type="ECO:0000256" key="4">
    <source>
        <dbReference type="ARBA" id="ARBA00023125"/>
    </source>
</evidence>
<evidence type="ECO:0000259" key="6">
    <source>
        <dbReference type="Pfam" id="PF04542"/>
    </source>
</evidence>
<evidence type="ECO:0000256" key="2">
    <source>
        <dbReference type="ARBA" id="ARBA00023015"/>
    </source>
</evidence>
<dbReference type="GO" id="GO:0006352">
    <property type="term" value="P:DNA-templated transcription initiation"/>
    <property type="evidence" value="ECO:0007669"/>
    <property type="project" value="InterPro"/>
</dbReference>
<dbReference type="InterPro" id="IPR039425">
    <property type="entry name" value="RNA_pol_sigma-70-like"/>
</dbReference>
<dbReference type="InterPro" id="IPR036388">
    <property type="entry name" value="WH-like_DNA-bd_sf"/>
</dbReference>
<dbReference type="Gene3D" id="1.10.10.10">
    <property type="entry name" value="Winged helix-like DNA-binding domain superfamily/Winged helix DNA-binding domain"/>
    <property type="match status" value="1"/>
</dbReference>
<evidence type="ECO:0000259" key="7">
    <source>
        <dbReference type="Pfam" id="PF08281"/>
    </source>
</evidence>
<dbReference type="EMBL" id="CP165718">
    <property type="protein sequence ID" value="XDV10570.1"/>
    <property type="molecule type" value="Genomic_DNA"/>
</dbReference>
<reference evidence="8" key="1">
    <citation type="submission" date="2024-07" db="EMBL/GenBank/DDBJ databases">
        <title>Whole genome sequence of bacterial strains from algal surface.</title>
        <authorList>
            <person name="Kumar P."/>
        </authorList>
    </citation>
    <scope>NUCLEOTIDE SEQUENCE</scope>
    <source>
        <strain evidence="8">PP-1MA</strain>
    </source>
</reference>
<protein>
    <submittedName>
        <fullName evidence="8">RNA polymerase sigma factor</fullName>
    </submittedName>
</protein>
<dbReference type="NCBIfam" id="TIGR02937">
    <property type="entry name" value="sigma70-ECF"/>
    <property type="match status" value="1"/>
</dbReference>
<feature type="domain" description="RNA polymerase sigma factor 70 region 4 type 2" evidence="7">
    <location>
        <begin position="101"/>
        <end position="151"/>
    </location>
</feature>
<sequence length="160" mass="18147">MSEDLVKSYWPRMVRAASGYEANPALRDELAQEMAFAVWRGLAQFQGESSVNTYIYRIIHNVAVDHIRRASRQPQTEQQDDLVADHQCPEHLLTHAQQHSQLLAAVQQLPMSLRQVMLLKLEDLSNIEIGETLGLSESNVGVRLNRGKQQLTELMRKGSV</sequence>
<dbReference type="PANTHER" id="PTHR43133:SF8">
    <property type="entry name" value="RNA POLYMERASE SIGMA FACTOR HI_1459-RELATED"/>
    <property type="match status" value="1"/>
</dbReference>
<feature type="domain" description="RNA polymerase sigma-70 region 2" evidence="6">
    <location>
        <begin position="5"/>
        <end position="72"/>
    </location>
</feature>
<dbReference type="SUPFAM" id="SSF88946">
    <property type="entry name" value="Sigma2 domain of RNA polymerase sigma factors"/>
    <property type="match status" value="1"/>
</dbReference>
<evidence type="ECO:0000256" key="1">
    <source>
        <dbReference type="ARBA" id="ARBA00010641"/>
    </source>
</evidence>
<dbReference type="AlphaFoldDB" id="A0AB39XAR1"/>
<dbReference type="RefSeq" id="WP_369743974.1">
    <property type="nucleotide sequence ID" value="NZ_CP165718.1"/>
</dbReference>
<dbReference type="InterPro" id="IPR007627">
    <property type="entry name" value="RNA_pol_sigma70_r2"/>
</dbReference>
<keyword evidence="3" id="KW-0731">Sigma factor</keyword>
<dbReference type="PANTHER" id="PTHR43133">
    <property type="entry name" value="RNA POLYMERASE ECF-TYPE SIGMA FACTO"/>
    <property type="match status" value="1"/>
</dbReference>
<dbReference type="Pfam" id="PF04542">
    <property type="entry name" value="Sigma70_r2"/>
    <property type="match status" value="1"/>
</dbReference>
<name>A0AB39XAR1_9GAMM</name>
<comment type="similarity">
    <text evidence="1">Belongs to the sigma-70 factor family. ECF subfamily.</text>
</comment>
<keyword evidence="2" id="KW-0805">Transcription regulation</keyword>
<dbReference type="GO" id="GO:0003677">
    <property type="term" value="F:DNA binding"/>
    <property type="evidence" value="ECO:0007669"/>
    <property type="project" value="InterPro"/>
</dbReference>
<gene>
    <name evidence="8" type="ORF">AB8S08_05145</name>
</gene>
<dbReference type="SUPFAM" id="SSF88659">
    <property type="entry name" value="Sigma3 and sigma4 domains of RNA polymerase sigma factors"/>
    <property type="match status" value="1"/>
</dbReference>
<dbReference type="Pfam" id="PF08281">
    <property type="entry name" value="Sigma70_r4_2"/>
    <property type="match status" value="1"/>
</dbReference>
<dbReference type="GO" id="GO:0016987">
    <property type="term" value="F:sigma factor activity"/>
    <property type="evidence" value="ECO:0007669"/>
    <property type="project" value="UniProtKB-KW"/>
</dbReference>
<proteinExistence type="inferred from homology"/>
<dbReference type="InterPro" id="IPR013325">
    <property type="entry name" value="RNA_pol_sigma_r2"/>
</dbReference>